<dbReference type="PANTHER" id="PTHR32308">
    <property type="entry name" value="LYASE BETA SUBUNIT, PUTATIVE (AFU_ORTHOLOGUE AFUA_4G13030)-RELATED"/>
    <property type="match status" value="1"/>
</dbReference>
<keyword evidence="9" id="KW-1185">Reference proteome</keyword>
<proteinExistence type="inferred from homology"/>
<evidence type="ECO:0000259" key="7">
    <source>
        <dbReference type="Pfam" id="PF03328"/>
    </source>
</evidence>
<dbReference type="EC" id="4.1.3.34" evidence="8"/>
<feature type="binding site" evidence="6">
    <location>
        <position position="162"/>
    </location>
    <ligand>
        <name>Mg(2+)</name>
        <dbReference type="ChEBI" id="CHEBI:18420"/>
    </ligand>
</feature>
<keyword evidence="3 6" id="KW-0479">Metal-binding</keyword>
<evidence type="ECO:0000256" key="4">
    <source>
        <dbReference type="ARBA" id="ARBA00022842"/>
    </source>
</evidence>
<dbReference type="InterPro" id="IPR011206">
    <property type="entry name" value="Citrate_lyase_beta/mcl1/mcl2"/>
</dbReference>
<reference evidence="8 9" key="1">
    <citation type="submission" date="2020-07" db="EMBL/GenBank/DDBJ databases">
        <title>Genomic Encyclopedia of Type Strains, Phase IV (KMG-IV): sequencing the most valuable type-strain genomes for metagenomic binning, comparative biology and taxonomic classification.</title>
        <authorList>
            <person name="Goeker M."/>
        </authorList>
    </citation>
    <scope>NUCLEOTIDE SEQUENCE [LARGE SCALE GENOMIC DNA]</scope>
    <source>
        <strain evidence="8 9">DSM 29043</strain>
    </source>
</reference>
<organism evidence="8 9">
    <name type="scientific">Novosphingobium marinum</name>
    <dbReference type="NCBI Taxonomy" id="1514948"/>
    <lineage>
        <taxon>Bacteria</taxon>
        <taxon>Pseudomonadati</taxon>
        <taxon>Pseudomonadota</taxon>
        <taxon>Alphaproteobacteria</taxon>
        <taxon>Sphingomonadales</taxon>
        <taxon>Sphingomonadaceae</taxon>
        <taxon>Novosphingobium</taxon>
    </lineage>
</organism>
<dbReference type="InterPro" id="IPR040442">
    <property type="entry name" value="Pyrv_kinase-like_dom_sf"/>
</dbReference>
<dbReference type="GO" id="GO:0008816">
    <property type="term" value="F:citryl-CoA lyase activity"/>
    <property type="evidence" value="ECO:0007669"/>
    <property type="project" value="UniProtKB-EC"/>
</dbReference>
<feature type="domain" description="HpcH/HpaI aldolase/citrate lyase" evidence="7">
    <location>
        <begin position="7"/>
        <end position="235"/>
    </location>
</feature>
<dbReference type="AlphaFoldDB" id="A0A7Y9XT22"/>
<dbReference type="Pfam" id="PF03328">
    <property type="entry name" value="HpcH_HpaI"/>
    <property type="match status" value="1"/>
</dbReference>
<evidence type="ECO:0000256" key="2">
    <source>
        <dbReference type="ARBA" id="ARBA00005568"/>
    </source>
</evidence>
<dbReference type="InterPro" id="IPR015813">
    <property type="entry name" value="Pyrv/PenolPyrv_kinase-like_dom"/>
</dbReference>
<dbReference type="RefSeq" id="WP_179405936.1">
    <property type="nucleotide sequence ID" value="NZ_BMGF01000001.1"/>
</dbReference>
<sequence length="301" mass="31935">MTAAPIRSFLFIPADSEKKLGKADASEADALIFDLEDAVSPANKPMAREMLSAFLGERPRGKRSSQLWVRVNPLDTGMTLEDMAAVIRHGPDGIMLPKCNGPQDVLQASHYLDAFEQAGGVKAGSIKILPVATETAISPFALGEYAKAGLARLGGLTWGAEDLSAAIGASTNLDPSGGWALTYRMVRAQCLLAAHAAGVQAIDTLYVDYRDDEGLRASCRAARAEGFTGRIAIHPAQVVPINESFTPSEEEIEHARRVVEAFAAEPGAGTVGLDGKMIDIPHLKQAQGVLAQAERYKADVA</sequence>
<gene>
    <name evidence="8" type="ORF">FHS75_000282</name>
</gene>
<dbReference type="InterPro" id="IPR005000">
    <property type="entry name" value="Aldolase/citrate-lyase_domain"/>
</dbReference>
<keyword evidence="8" id="KW-0456">Lyase</keyword>
<dbReference type="GO" id="GO:0000287">
    <property type="term" value="F:magnesium ion binding"/>
    <property type="evidence" value="ECO:0007669"/>
    <property type="project" value="TreeGrafter"/>
</dbReference>
<comment type="cofactor">
    <cofactor evidence="1">
        <name>Mg(2+)</name>
        <dbReference type="ChEBI" id="CHEBI:18420"/>
    </cofactor>
</comment>
<evidence type="ECO:0000256" key="1">
    <source>
        <dbReference type="ARBA" id="ARBA00001946"/>
    </source>
</evidence>
<keyword evidence="4 6" id="KW-0460">Magnesium</keyword>
<feature type="binding site" evidence="5">
    <location>
        <position position="134"/>
    </location>
    <ligand>
        <name>substrate</name>
    </ligand>
</feature>
<dbReference type="EMBL" id="JACBZF010000001">
    <property type="protein sequence ID" value="NYH93977.1"/>
    <property type="molecule type" value="Genomic_DNA"/>
</dbReference>
<evidence type="ECO:0000256" key="5">
    <source>
        <dbReference type="PIRSR" id="PIRSR015582-1"/>
    </source>
</evidence>
<name>A0A7Y9XT22_9SPHN</name>
<comment type="similarity">
    <text evidence="2">Belongs to the HpcH/HpaI aldolase family.</text>
</comment>
<feature type="binding site" evidence="5">
    <location>
        <position position="70"/>
    </location>
    <ligand>
        <name>substrate</name>
    </ligand>
</feature>
<dbReference type="PIRSF" id="PIRSF015582">
    <property type="entry name" value="Cit_lyase_B"/>
    <property type="match status" value="1"/>
</dbReference>
<evidence type="ECO:0000313" key="9">
    <source>
        <dbReference type="Proteomes" id="UP000522081"/>
    </source>
</evidence>
<evidence type="ECO:0000313" key="8">
    <source>
        <dbReference type="EMBL" id="NYH93977.1"/>
    </source>
</evidence>
<accession>A0A7Y9XT22</accession>
<comment type="caution">
    <text evidence="8">The sequence shown here is derived from an EMBL/GenBank/DDBJ whole genome shotgun (WGS) entry which is preliminary data.</text>
</comment>
<dbReference type="GO" id="GO:0006107">
    <property type="term" value="P:oxaloacetate metabolic process"/>
    <property type="evidence" value="ECO:0007669"/>
    <property type="project" value="TreeGrafter"/>
</dbReference>
<dbReference type="PANTHER" id="PTHR32308:SF0">
    <property type="entry name" value="HPCH_HPAI ALDOLASE_CITRATE LYASE DOMAIN-CONTAINING PROTEIN"/>
    <property type="match status" value="1"/>
</dbReference>
<protein>
    <submittedName>
        <fullName evidence="8">Citrate lyase subunit beta/citryl-CoA lyase</fullName>
        <ecNumber evidence="8">4.1.3.34</ecNumber>
    </submittedName>
</protein>
<dbReference type="Proteomes" id="UP000522081">
    <property type="component" value="Unassembled WGS sequence"/>
</dbReference>
<dbReference type="Gene3D" id="3.20.20.60">
    <property type="entry name" value="Phosphoenolpyruvate-binding domains"/>
    <property type="match status" value="1"/>
</dbReference>
<feature type="binding site" evidence="6">
    <location>
        <position position="134"/>
    </location>
    <ligand>
        <name>Mg(2+)</name>
        <dbReference type="ChEBI" id="CHEBI:18420"/>
    </ligand>
</feature>
<dbReference type="SUPFAM" id="SSF51621">
    <property type="entry name" value="Phosphoenolpyruvate/pyruvate domain"/>
    <property type="match status" value="1"/>
</dbReference>
<evidence type="ECO:0000256" key="3">
    <source>
        <dbReference type="ARBA" id="ARBA00022723"/>
    </source>
</evidence>
<evidence type="ECO:0000256" key="6">
    <source>
        <dbReference type="PIRSR" id="PIRSR015582-2"/>
    </source>
</evidence>